<dbReference type="Proteomes" id="UP000001572">
    <property type="component" value="Chromosome"/>
</dbReference>
<name>A6TJQ9_ALKMQ</name>
<keyword evidence="2" id="KW-0167">Capsid protein</keyword>
<organism evidence="2 3">
    <name type="scientific">Alkaliphilus metalliredigens (strain QYMF)</name>
    <dbReference type="NCBI Taxonomy" id="293826"/>
    <lineage>
        <taxon>Bacteria</taxon>
        <taxon>Bacillati</taxon>
        <taxon>Bacillota</taxon>
        <taxon>Clostridia</taxon>
        <taxon>Peptostreptococcales</taxon>
        <taxon>Natronincolaceae</taxon>
        <taxon>Alkaliphilus</taxon>
    </lineage>
</organism>
<dbReference type="Pfam" id="PF00932">
    <property type="entry name" value="LTD"/>
    <property type="match status" value="1"/>
</dbReference>
<keyword evidence="2" id="KW-0946">Virion</keyword>
<sequence>MQDKKRFFLLGIGLVILIVTILILLPGEQADELLVINEVMSSNGYTVSDEEGDYADWIELYNGGEEPINLRGYFLSDDNTTVTKWQFPGVTIEPKAHLVVWASGKDMATEAGQVHTNFSISSQGEPIFLTRPDGRTIVDAIEVMAIPRDVSYGRETDGDSQWVFFDIPTPGRSNNQVAGHEELLRGPTFSHVGGFYTDEITLALTTDESSKIYYTLDGSEPDENALVYQGTITITPQMLEDHFPMQDIQQGDAPKAPLSFINTTAEDLSEEWGYDRYRWVAPQGEQMMGAVVRARAYGEEGQASRIITHSYFVDENIYERFDLPVISISTDSKGLFSYEEGIYIPGKVFYEWRNQNPTERVIGNTPANYNARTIEAERTAHIEFFEPNGVLGFSQGAGLRIHGGFTRAWAQKSLRLYARRDYDQDNSFRYEVFPGATKAVNHEPLNEFRRLILRNSGNDWSVTMFRDAFIQELVKDFNIDTQAHRPAIVFINGEYWGIHNIRERYDANYLETNYDVNPEDVVLINTSGPVVEEGFPEDYEHFENMLRFLEENDIKEQSNYEYIKTLMDVENFIDYQIAGIYIANTDWLANNVRLWRLRTEEYQPGAPYGHDGRWRWMLYDVDFGFAFDNQEMVQHNTLQWATTDQGEDRNAPQYTFLLRTLLQNEEFRNEFINRFEDHLKTTFQEEYVINLINEMQSGIEKEMGYNIQRWPNFGSISVWNDNVEVMREFGRKRPAYMYEHLMRQFDLQEEVHVN</sequence>
<dbReference type="STRING" id="293826.Amet_0190"/>
<dbReference type="RefSeq" id="WP_011971336.1">
    <property type="nucleotide sequence ID" value="NC_009633.1"/>
</dbReference>
<dbReference type="InterPro" id="IPR001322">
    <property type="entry name" value="Lamin_tail_dom"/>
</dbReference>
<proteinExistence type="predicted"/>
<accession>A6TJQ9</accession>
<dbReference type="OrthoDB" id="9806464at2"/>
<gene>
    <name evidence="2" type="ordered locus">Amet_0190</name>
</gene>
<dbReference type="Gene3D" id="2.60.40.1260">
    <property type="entry name" value="Lamin Tail domain"/>
    <property type="match status" value="1"/>
</dbReference>
<dbReference type="InterPro" id="IPR036415">
    <property type="entry name" value="Lamin_tail_dom_sf"/>
</dbReference>
<dbReference type="AlphaFoldDB" id="A6TJQ9"/>
<evidence type="ECO:0000313" key="2">
    <source>
        <dbReference type="EMBL" id="ABR46427.1"/>
    </source>
</evidence>
<evidence type="ECO:0000313" key="3">
    <source>
        <dbReference type="Proteomes" id="UP000001572"/>
    </source>
</evidence>
<dbReference type="Pfam" id="PF08757">
    <property type="entry name" value="CotH"/>
    <property type="match status" value="1"/>
</dbReference>
<reference evidence="3" key="1">
    <citation type="journal article" date="2016" name="Genome Announc.">
        <title>Complete genome sequence of Alkaliphilus metalliredigens strain QYMF, an alkaliphilic and metal-reducing bacterium isolated from borax-contaminated leachate ponds.</title>
        <authorList>
            <person name="Hwang C."/>
            <person name="Copeland A."/>
            <person name="Lucas S."/>
            <person name="Lapidus A."/>
            <person name="Barry K."/>
            <person name="Detter J.C."/>
            <person name="Glavina Del Rio T."/>
            <person name="Hammon N."/>
            <person name="Israni S."/>
            <person name="Dalin E."/>
            <person name="Tice H."/>
            <person name="Pitluck S."/>
            <person name="Chertkov O."/>
            <person name="Brettin T."/>
            <person name="Bruce D."/>
            <person name="Han C."/>
            <person name="Schmutz J."/>
            <person name="Larimer F."/>
            <person name="Land M.L."/>
            <person name="Hauser L."/>
            <person name="Kyrpides N."/>
            <person name="Mikhailova N."/>
            <person name="Ye Q."/>
            <person name="Zhou J."/>
            <person name="Richardson P."/>
            <person name="Fields M.W."/>
        </authorList>
    </citation>
    <scope>NUCLEOTIDE SEQUENCE [LARGE SCALE GENOMIC DNA]</scope>
    <source>
        <strain evidence="3">QYMF</strain>
    </source>
</reference>
<dbReference type="Pfam" id="PF13287">
    <property type="entry name" value="Fn3_assoc"/>
    <property type="match status" value="1"/>
</dbReference>
<dbReference type="SUPFAM" id="SSF74853">
    <property type="entry name" value="Lamin A/C globular tail domain"/>
    <property type="match status" value="1"/>
</dbReference>
<protein>
    <submittedName>
        <fullName evidence="2">Spore coat protein CotH</fullName>
    </submittedName>
</protein>
<dbReference type="HOGENOM" id="CLU_008731_0_0_9"/>
<dbReference type="InterPro" id="IPR014867">
    <property type="entry name" value="Spore_coat_CotH_CotH2/3/7"/>
</dbReference>
<dbReference type="PROSITE" id="PS51841">
    <property type="entry name" value="LTD"/>
    <property type="match status" value="1"/>
</dbReference>
<dbReference type="EMBL" id="CP000724">
    <property type="protein sequence ID" value="ABR46427.1"/>
    <property type="molecule type" value="Genomic_DNA"/>
</dbReference>
<evidence type="ECO:0000259" key="1">
    <source>
        <dbReference type="PROSITE" id="PS51841"/>
    </source>
</evidence>
<dbReference type="InterPro" id="IPR026876">
    <property type="entry name" value="Fn3_assoc_repeat"/>
</dbReference>
<dbReference type="eggNOG" id="COG5337">
    <property type="taxonomic scope" value="Bacteria"/>
</dbReference>
<feature type="domain" description="LTD" evidence="1">
    <location>
        <begin position="28"/>
        <end position="154"/>
    </location>
</feature>
<keyword evidence="3" id="KW-1185">Reference proteome</keyword>
<dbReference type="KEGG" id="amt:Amet_0190"/>